<evidence type="ECO:0000313" key="2">
    <source>
        <dbReference type="Proteomes" id="UP000887540"/>
    </source>
</evidence>
<name>A0A914D7Q2_9BILA</name>
<dbReference type="WBParaSite" id="ACRNAN_scaffold2044.g8962.t1">
    <property type="protein sequence ID" value="ACRNAN_scaffold2044.g8962.t1"/>
    <property type="gene ID" value="ACRNAN_scaffold2044.g8962"/>
</dbReference>
<feature type="compositionally biased region" description="Basic and acidic residues" evidence="1">
    <location>
        <begin position="84"/>
        <end position="93"/>
    </location>
</feature>
<dbReference type="AlphaFoldDB" id="A0A914D7Q2"/>
<proteinExistence type="predicted"/>
<accession>A0A914D7Q2</accession>
<keyword evidence="2" id="KW-1185">Reference proteome</keyword>
<protein>
    <submittedName>
        <fullName evidence="3">Uncharacterized protein</fullName>
    </submittedName>
</protein>
<feature type="compositionally biased region" description="Polar residues" evidence="1">
    <location>
        <begin position="60"/>
        <end position="79"/>
    </location>
</feature>
<organism evidence="2 3">
    <name type="scientific">Acrobeloides nanus</name>
    <dbReference type="NCBI Taxonomy" id="290746"/>
    <lineage>
        <taxon>Eukaryota</taxon>
        <taxon>Metazoa</taxon>
        <taxon>Ecdysozoa</taxon>
        <taxon>Nematoda</taxon>
        <taxon>Chromadorea</taxon>
        <taxon>Rhabditida</taxon>
        <taxon>Tylenchina</taxon>
        <taxon>Cephalobomorpha</taxon>
        <taxon>Cephaloboidea</taxon>
        <taxon>Cephalobidae</taxon>
        <taxon>Acrobeloides</taxon>
    </lineage>
</organism>
<feature type="region of interest" description="Disordered" evidence="1">
    <location>
        <begin position="56"/>
        <end position="125"/>
    </location>
</feature>
<dbReference type="Proteomes" id="UP000887540">
    <property type="component" value="Unplaced"/>
</dbReference>
<reference evidence="3" key="1">
    <citation type="submission" date="2022-11" db="UniProtKB">
        <authorList>
            <consortium name="WormBaseParasite"/>
        </authorList>
    </citation>
    <scope>IDENTIFICATION</scope>
</reference>
<evidence type="ECO:0000313" key="3">
    <source>
        <dbReference type="WBParaSite" id="ACRNAN_scaffold2044.g8962.t1"/>
    </source>
</evidence>
<sequence>MAPGGVIENQVLTDQQRAAIIAQLAKLTKQYSPHCNIIQKYKERTKHKQLHAIGEDEEYNWNSGGPNSRNNPQYAQFQPGNHPFKHDSTRDSMRSNSSMGSLNSNSSWGSTLSNGSCSSWGSNDS</sequence>
<evidence type="ECO:0000256" key="1">
    <source>
        <dbReference type="SAM" id="MobiDB-lite"/>
    </source>
</evidence>
<feature type="compositionally biased region" description="Low complexity" evidence="1">
    <location>
        <begin position="94"/>
        <end position="125"/>
    </location>
</feature>